<evidence type="ECO:0000313" key="2">
    <source>
        <dbReference type="EMBL" id="EFN64803.1"/>
    </source>
</evidence>
<dbReference type="Proteomes" id="UP000000311">
    <property type="component" value="Unassembled WGS sequence"/>
</dbReference>
<protein>
    <submittedName>
        <fullName evidence="2">Uncharacterized protein</fullName>
    </submittedName>
</protein>
<name>E2ANX1_CAMFO</name>
<reference evidence="2 3" key="1">
    <citation type="journal article" date="2010" name="Science">
        <title>Genomic comparison of the ants Camponotus floridanus and Harpegnathos saltator.</title>
        <authorList>
            <person name="Bonasio R."/>
            <person name="Zhang G."/>
            <person name="Ye C."/>
            <person name="Mutti N.S."/>
            <person name="Fang X."/>
            <person name="Qin N."/>
            <person name="Donahue G."/>
            <person name="Yang P."/>
            <person name="Li Q."/>
            <person name="Li C."/>
            <person name="Zhang P."/>
            <person name="Huang Z."/>
            <person name="Berger S.L."/>
            <person name="Reinberg D."/>
            <person name="Wang J."/>
            <person name="Liebig J."/>
        </authorList>
    </citation>
    <scope>NUCLEOTIDE SEQUENCE [LARGE SCALE GENOMIC DNA]</scope>
    <source>
        <strain evidence="3">C129</strain>
    </source>
</reference>
<feature type="region of interest" description="Disordered" evidence="1">
    <location>
        <begin position="92"/>
        <end position="135"/>
    </location>
</feature>
<evidence type="ECO:0000313" key="3">
    <source>
        <dbReference type="Proteomes" id="UP000000311"/>
    </source>
</evidence>
<evidence type="ECO:0000256" key="1">
    <source>
        <dbReference type="SAM" id="MobiDB-lite"/>
    </source>
</evidence>
<feature type="compositionally biased region" description="Basic and acidic residues" evidence="1">
    <location>
        <begin position="99"/>
        <end position="120"/>
    </location>
</feature>
<feature type="compositionally biased region" description="Acidic residues" evidence="1">
    <location>
        <begin position="21"/>
        <end position="34"/>
    </location>
</feature>
<gene>
    <name evidence="2" type="ORF">EAG_03573</name>
</gene>
<proteinExistence type="predicted"/>
<feature type="region of interest" description="Disordered" evidence="1">
    <location>
        <begin position="1"/>
        <end position="36"/>
    </location>
</feature>
<dbReference type="EMBL" id="GL441439">
    <property type="protein sequence ID" value="EFN64803.1"/>
    <property type="molecule type" value="Genomic_DNA"/>
</dbReference>
<dbReference type="InParanoid" id="E2ANX1"/>
<keyword evidence="3" id="KW-1185">Reference proteome</keyword>
<accession>E2ANX1</accession>
<organism evidence="3">
    <name type="scientific">Camponotus floridanus</name>
    <name type="common">Florida carpenter ant</name>
    <dbReference type="NCBI Taxonomy" id="104421"/>
    <lineage>
        <taxon>Eukaryota</taxon>
        <taxon>Metazoa</taxon>
        <taxon>Ecdysozoa</taxon>
        <taxon>Arthropoda</taxon>
        <taxon>Hexapoda</taxon>
        <taxon>Insecta</taxon>
        <taxon>Pterygota</taxon>
        <taxon>Neoptera</taxon>
        <taxon>Endopterygota</taxon>
        <taxon>Hymenoptera</taxon>
        <taxon>Apocrita</taxon>
        <taxon>Aculeata</taxon>
        <taxon>Formicoidea</taxon>
        <taxon>Formicidae</taxon>
        <taxon>Formicinae</taxon>
        <taxon>Camponotus</taxon>
    </lineage>
</organism>
<dbReference type="AlphaFoldDB" id="E2ANX1"/>
<sequence>MECDRYDSAYSFSTTMTADNGENEDDGNDDEDREDNSRVRWCRVIRGTIIIGTYDGDVDAMATAAASSPRGHGPRLMVAWNKSRKGINEKSWTKKPKKKEVWNKKEETVADGSGGRERDGTIGGSSDGRREETLPGAKKYFQPLAFNY</sequence>